<sequence>YPGKDDTPIPEEEISNFLEHILTTEEFDQVRMDYLWELGSVVTRARNKAVVEEYDGNVNYPIVSCSGGGDYCIKIPYEDLLVLVKDNDLINLSELKNAEVNGDIYIEDVYYDTWYDEEGKEDVISEFNNILERSIEKIKETDTDLEGRMEKLKDFNLYLKKLGFKSNKSNWSDGTRWVSKDGNIVVFSKNYNVENNTLKFKYNGDYHITPLEDLSNWSQGSVLDINESVRIGKYRLMMETIEQPDNSTLAFSALSFNR</sequence>
<name>X1CNY6_9ZZZZ</name>
<gene>
    <name evidence="1" type="ORF">S01H4_36737</name>
</gene>
<comment type="caution">
    <text evidence="1">The sequence shown here is derived from an EMBL/GenBank/DDBJ whole genome shotgun (WGS) entry which is preliminary data.</text>
</comment>
<organism evidence="1">
    <name type="scientific">marine sediment metagenome</name>
    <dbReference type="NCBI Taxonomy" id="412755"/>
    <lineage>
        <taxon>unclassified sequences</taxon>
        <taxon>metagenomes</taxon>
        <taxon>ecological metagenomes</taxon>
    </lineage>
</organism>
<proteinExistence type="predicted"/>
<evidence type="ECO:0000313" key="1">
    <source>
        <dbReference type="EMBL" id="GAG94677.1"/>
    </source>
</evidence>
<feature type="non-terminal residue" evidence="1">
    <location>
        <position position="1"/>
    </location>
</feature>
<accession>X1CNY6</accession>
<reference evidence="1" key="1">
    <citation type="journal article" date="2014" name="Front. Microbiol.">
        <title>High frequency of phylogenetically diverse reductive dehalogenase-homologous genes in deep subseafloor sedimentary metagenomes.</title>
        <authorList>
            <person name="Kawai M."/>
            <person name="Futagami T."/>
            <person name="Toyoda A."/>
            <person name="Takaki Y."/>
            <person name="Nishi S."/>
            <person name="Hori S."/>
            <person name="Arai W."/>
            <person name="Tsubouchi T."/>
            <person name="Morono Y."/>
            <person name="Uchiyama I."/>
            <person name="Ito T."/>
            <person name="Fujiyama A."/>
            <person name="Inagaki F."/>
            <person name="Takami H."/>
        </authorList>
    </citation>
    <scope>NUCLEOTIDE SEQUENCE</scope>
    <source>
        <strain evidence="1">Expedition CK06-06</strain>
    </source>
</reference>
<dbReference type="AlphaFoldDB" id="X1CNY6"/>
<dbReference type="EMBL" id="BART01019662">
    <property type="protein sequence ID" value="GAG94677.1"/>
    <property type="molecule type" value="Genomic_DNA"/>
</dbReference>
<protein>
    <submittedName>
        <fullName evidence="1">Uncharacterized protein</fullName>
    </submittedName>
</protein>